<dbReference type="EMBL" id="AP014564">
    <property type="protein sequence ID" value="BAV95066.1"/>
    <property type="molecule type" value="Genomic_DNA"/>
</dbReference>
<evidence type="ECO:0000256" key="4">
    <source>
        <dbReference type="ARBA" id="ARBA00022927"/>
    </source>
</evidence>
<dbReference type="PANTHER" id="PTHR42982">
    <property type="entry name" value="SEC-INDEPENDENT PROTEIN TRANSLOCASE PROTEIN TATA"/>
    <property type="match status" value="1"/>
</dbReference>
<dbReference type="Proteomes" id="UP000243197">
    <property type="component" value="Chromosome"/>
</dbReference>
<evidence type="ECO:0000256" key="3">
    <source>
        <dbReference type="ARBA" id="ARBA00022692"/>
    </source>
</evidence>
<evidence type="ECO:0000256" key="1">
    <source>
        <dbReference type="ARBA" id="ARBA00004167"/>
    </source>
</evidence>
<evidence type="ECO:0000313" key="8">
    <source>
        <dbReference type="EMBL" id="BAV95066.1"/>
    </source>
</evidence>
<dbReference type="KEGG" id="ise:JBKA6_1053"/>
<dbReference type="AlphaFoldDB" id="A0A1J1DYR6"/>
<keyword evidence="2" id="KW-0813">Transport</keyword>
<dbReference type="GO" id="GO:0015031">
    <property type="term" value="P:protein transport"/>
    <property type="evidence" value="ECO:0007669"/>
    <property type="project" value="UniProtKB-KW"/>
</dbReference>
<keyword evidence="7" id="KW-0472">Membrane</keyword>
<evidence type="ECO:0000256" key="6">
    <source>
        <dbReference type="ARBA" id="ARBA00023010"/>
    </source>
</evidence>
<evidence type="ECO:0000313" key="9">
    <source>
        <dbReference type="Proteomes" id="UP000243197"/>
    </source>
</evidence>
<evidence type="ECO:0000256" key="5">
    <source>
        <dbReference type="ARBA" id="ARBA00022989"/>
    </source>
</evidence>
<gene>
    <name evidence="8" type="ORF">JBKA6_1053</name>
</gene>
<keyword evidence="4" id="KW-0653">Protein transport</keyword>
<organism evidence="8 9">
    <name type="scientific">Ichthyobacterium seriolicida</name>
    <dbReference type="NCBI Taxonomy" id="242600"/>
    <lineage>
        <taxon>Bacteria</taxon>
        <taxon>Pseudomonadati</taxon>
        <taxon>Bacteroidota</taxon>
        <taxon>Flavobacteriia</taxon>
        <taxon>Flavobacteriales</taxon>
        <taxon>Ichthyobacteriaceae</taxon>
        <taxon>Ichthyobacterium</taxon>
    </lineage>
</organism>
<keyword evidence="3" id="KW-0812">Transmembrane</keyword>
<evidence type="ECO:0000256" key="7">
    <source>
        <dbReference type="ARBA" id="ARBA00023136"/>
    </source>
</evidence>
<accession>A0A1J1DYR6</accession>
<dbReference type="InterPro" id="IPR003369">
    <property type="entry name" value="TatA/B/E"/>
</dbReference>
<dbReference type="PANTHER" id="PTHR42982:SF1">
    <property type="entry name" value="SEC-INDEPENDENT PROTEIN TRANSLOCASE PROTEIN TATA"/>
    <property type="match status" value="1"/>
</dbReference>
<proteinExistence type="predicted"/>
<keyword evidence="9" id="KW-1185">Reference proteome</keyword>
<keyword evidence="6" id="KW-0811">Translocation</keyword>
<evidence type="ECO:0000256" key="2">
    <source>
        <dbReference type="ARBA" id="ARBA00022448"/>
    </source>
</evidence>
<name>A0A1J1DYR6_9FLAO</name>
<comment type="subcellular location">
    <subcellularLocation>
        <location evidence="1">Membrane</location>
        <topology evidence="1">Single-pass membrane protein</topology>
    </subcellularLocation>
</comment>
<dbReference type="Pfam" id="PF02416">
    <property type="entry name" value="TatA_B_E"/>
    <property type="match status" value="1"/>
</dbReference>
<dbReference type="Gene3D" id="1.20.5.3310">
    <property type="match status" value="1"/>
</dbReference>
<keyword evidence="5" id="KW-1133">Transmembrane helix</keyword>
<protein>
    <submittedName>
        <fullName evidence="8">Sec-independent translocation protein mttA/Hcf106</fullName>
    </submittedName>
</protein>
<dbReference type="GO" id="GO:0016020">
    <property type="term" value="C:membrane"/>
    <property type="evidence" value="ECO:0007669"/>
    <property type="project" value="UniProtKB-ARBA"/>
</dbReference>
<sequence>MLIIIVFFGAEKIPEIARGLGKGIRELKDATNTIKQEILDSSDASELIDDTKKSIDEIKEDISEVTNSIKRMK</sequence>
<reference evidence="8 9" key="1">
    <citation type="submission" date="2014-03" db="EMBL/GenBank/DDBJ databases">
        <title>complete genome sequence of Flavobacteriaceae bacterium JBKA-6.</title>
        <authorList>
            <person name="Takano T."/>
            <person name="Nakamura Y."/>
            <person name="Takuma S."/>
            <person name="Yasuike M."/>
            <person name="Matsuyama T."/>
            <person name="Sakai T."/>
            <person name="Fujiwara A."/>
            <person name="Kimoto K."/>
            <person name="Fukuda Y."/>
            <person name="Kondo H."/>
            <person name="Hirono I."/>
            <person name="Nakayasu C."/>
        </authorList>
    </citation>
    <scope>NUCLEOTIDE SEQUENCE [LARGE SCALE GENOMIC DNA]</scope>
    <source>
        <strain evidence="8 9">JBKA-6</strain>
    </source>
</reference>